<dbReference type="EMBL" id="UARW01000010">
    <property type="protein sequence ID" value="SQD00499.1"/>
    <property type="molecule type" value="Genomic_DNA"/>
</dbReference>
<evidence type="ECO:0000313" key="1">
    <source>
        <dbReference type="EMBL" id="SQD00499.1"/>
    </source>
</evidence>
<keyword evidence="1" id="KW-0238">DNA-binding</keyword>
<evidence type="ECO:0000313" key="2">
    <source>
        <dbReference type="Proteomes" id="UP000250991"/>
    </source>
</evidence>
<gene>
    <name evidence="1" type="primary">yidF_1</name>
    <name evidence="1" type="ORF">NCTC8009_00894</name>
</gene>
<organism evidence="1 2">
    <name type="scientific">Escherichia coli</name>
    <dbReference type="NCBI Taxonomy" id="562"/>
    <lineage>
        <taxon>Bacteria</taxon>
        <taxon>Pseudomonadati</taxon>
        <taxon>Pseudomonadota</taxon>
        <taxon>Gammaproteobacteria</taxon>
        <taxon>Enterobacterales</taxon>
        <taxon>Enterobacteriaceae</taxon>
        <taxon>Escherichia</taxon>
    </lineage>
</organism>
<dbReference type="Proteomes" id="UP000250991">
    <property type="component" value="Unassembled WGS sequence"/>
</dbReference>
<reference evidence="1 2" key="1">
    <citation type="submission" date="2018-06" db="EMBL/GenBank/DDBJ databases">
        <authorList>
            <consortium name="Pathogen Informatics"/>
            <person name="Doyle S."/>
        </authorList>
    </citation>
    <scope>NUCLEOTIDE SEQUENCE [LARGE SCALE GENOMIC DNA]</scope>
    <source>
        <strain evidence="1 2">NCTC8009</strain>
    </source>
</reference>
<dbReference type="GO" id="GO:0003677">
    <property type="term" value="F:DNA binding"/>
    <property type="evidence" value="ECO:0007669"/>
    <property type="project" value="UniProtKB-KW"/>
</dbReference>
<name>A0A2X3LNU7_ECOLX</name>
<sequence>MLCNLPIFYHNFKQRGIRSVQLIPYLEFDDRGDLTAASVTAELWGKFLIALFECWVRGRYQSYLD</sequence>
<accession>A0A2X3LNU7</accession>
<protein>
    <submittedName>
        <fullName evidence="1">DNA-binding transcriptional regulator</fullName>
    </submittedName>
</protein>
<dbReference type="AlphaFoldDB" id="A0A2X3LNU7"/>
<proteinExistence type="predicted"/>